<evidence type="ECO:0008006" key="9">
    <source>
        <dbReference type="Google" id="ProtNLM"/>
    </source>
</evidence>
<dbReference type="GO" id="GO:0004553">
    <property type="term" value="F:hydrolase activity, hydrolyzing O-glycosyl compounds"/>
    <property type="evidence" value="ECO:0007669"/>
    <property type="project" value="InterPro"/>
</dbReference>
<dbReference type="Gene3D" id="3.20.20.80">
    <property type="entry name" value="Glycosidases"/>
    <property type="match status" value="1"/>
</dbReference>
<evidence type="ECO:0000256" key="5">
    <source>
        <dbReference type="SAM" id="Phobius"/>
    </source>
</evidence>
<comment type="similarity">
    <text evidence="1 4">Belongs to the glycosyl hydrolase 17 family.</text>
</comment>
<keyword evidence="6" id="KW-0732">Signal</keyword>
<dbReference type="GO" id="GO:0005975">
    <property type="term" value="P:carbohydrate metabolic process"/>
    <property type="evidence" value="ECO:0007669"/>
    <property type="project" value="InterPro"/>
</dbReference>
<gene>
    <name evidence="7" type="ORF">RND81_10G138000</name>
</gene>
<proteinExistence type="inferred from homology"/>
<feature type="chain" id="PRO_5043508744" description="Glucan endo-1,3-beta-D-glucosidase" evidence="6">
    <location>
        <begin position="23"/>
        <end position="389"/>
    </location>
</feature>
<feature type="signal peptide" evidence="6">
    <location>
        <begin position="1"/>
        <end position="22"/>
    </location>
</feature>
<feature type="transmembrane region" description="Helical" evidence="5">
    <location>
        <begin position="371"/>
        <end position="388"/>
    </location>
</feature>
<dbReference type="Pfam" id="PF00332">
    <property type="entry name" value="Glyco_hydro_17"/>
    <property type="match status" value="1"/>
</dbReference>
<keyword evidence="5" id="KW-0812">Transmembrane</keyword>
<evidence type="ECO:0000313" key="8">
    <source>
        <dbReference type="Proteomes" id="UP001443914"/>
    </source>
</evidence>
<dbReference type="SUPFAM" id="SSF51445">
    <property type="entry name" value="(Trans)glycosidases"/>
    <property type="match status" value="1"/>
</dbReference>
<reference evidence="7" key="1">
    <citation type="submission" date="2024-03" db="EMBL/GenBank/DDBJ databases">
        <title>WGS assembly of Saponaria officinalis var. Norfolk2.</title>
        <authorList>
            <person name="Jenkins J."/>
            <person name="Shu S."/>
            <person name="Grimwood J."/>
            <person name="Barry K."/>
            <person name="Goodstein D."/>
            <person name="Schmutz J."/>
            <person name="Leebens-Mack J."/>
            <person name="Osbourn A."/>
        </authorList>
    </citation>
    <scope>NUCLEOTIDE SEQUENCE [LARGE SCALE GENOMIC DNA]</scope>
    <source>
        <strain evidence="7">JIC</strain>
    </source>
</reference>
<evidence type="ECO:0000256" key="1">
    <source>
        <dbReference type="ARBA" id="ARBA00008773"/>
    </source>
</evidence>
<organism evidence="7 8">
    <name type="scientific">Saponaria officinalis</name>
    <name type="common">Common soapwort</name>
    <name type="synonym">Lychnis saponaria</name>
    <dbReference type="NCBI Taxonomy" id="3572"/>
    <lineage>
        <taxon>Eukaryota</taxon>
        <taxon>Viridiplantae</taxon>
        <taxon>Streptophyta</taxon>
        <taxon>Embryophyta</taxon>
        <taxon>Tracheophyta</taxon>
        <taxon>Spermatophyta</taxon>
        <taxon>Magnoliopsida</taxon>
        <taxon>eudicotyledons</taxon>
        <taxon>Gunneridae</taxon>
        <taxon>Pentapetalae</taxon>
        <taxon>Caryophyllales</taxon>
        <taxon>Caryophyllaceae</taxon>
        <taxon>Caryophylleae</taxon>
        <taxon>Saponaria</taxon>
    </lineage>
</organism>
<protein>
    <recommendedName>
        <fullName evidence="9">Glucan endo-1,3-beta-D-glucosidase</fullName>
    </recommendedName>
</protein>
<evidence type="ECO:0000256" key="4">
    <source>
        <dbReference type="RuleBase" id="RU004335"/>
    </source>
</evidence>
<keyword evidence="8" id="KW-1185">Reference proteome</keyword>
<dbReference type="InterPro" id="IPR000490">
    <property type="entry name" value="Glyco_hydro_17"/>
</dbReference>
<evidence type="ECO:0000256" key="6">
    <source>
        <dbReference type="SAM" id="SignalP"/>
    </source>
</evidence>
<dbReference type="Proteomes" id="UP001443914">
    <property type="component" value="Unassembled WGS sequence"/>
</dbReference>
<keyword evidence="3" id="KW-0326">Glycosidase</keyword>
<evidence type="ECO:0000313" key="7">
    <source>
        <dbReference type="EMBL" id="KAK9683400.1"/>
    </source>
</evidence>
<comment type="caution">
    <text evidence="7">The sequence shown here is derived from an EMBL/GenBank/DDBJ whole genome shotgun (WGS) entry which is preliminary data.</text>
</comment>
<keyword evidence="5" id="KW-0472">Membrane</keyword>
<dbReference type="InterPro" id="IPR017853">
    <property type="entry name" value="GH"/>
</dbReference>
<evidence type="ECO:0000256" key="2">
    <source>
        <dbReference type="ARBA" id="ARBA00022801"/>
    </source>
</evidence>
<keyword evidence="5" id="KW-1133">Transmembrane helix</keyword>
<sequence length="389" mass="42618">MAVFSALFSILLFISLLTSTAATTVGVTLDHHPTTPTSSPEQLAAALLRQKITSVRLVEPDPNLIRAFTYSSISLLLTIPNNLIPSLGFNQSNAATWLYTHVVPFYPRANITAISVGTYVTSDIYDVADYLLPAISNLHIALRQLGIRRISVSTTFSLLSTITTVFPPSAAEFQDPLNDVVIRPLLDFLEEANSFFLISLHPYHIYRDISHEIPLGFALFQETPFNYRDDPTTGVRYRNLFDVMVDAVLAAMAVAGHENIPVIVTETGWPSSVGPAAAIGEESDANPVFAEMYLRGLVKHLKSGKGTPLKKEGASEVYVFELFDREVNKSQGSSSTSSLSSSLGMAQWGILYPNLTSKYKIDFSGSIETCSGLFLWMLSAICFLILGMF</sequence>
<accession>A0AAW1I1Q5</accession>
<dbReference type="PANTHER" id="PTHR32227">
    <property type="entry name" value="GLUCAN ENDO-1,3-BETA-GLUCOSIDASE BG1-RELATED-RELATED"/>
    <property type="match status" value="1"/>
</dbReference>
<dbReference type="InterPro" id="IPR044965">
    <property type="entry name" value="Glyco_hydro_17_plant"/>
</dbReference>
<keyword evidence="2" id="KW-0378">Hydrolase</keyword>
<evidence type="ECO:0000256" key="3">
    <source>
        <dbReference type="ARBA" id="ARBA00023295"/>
    </source>
</evidence>
<dbReference type="EMBL" id="JBDFQZ010000010">
    <property type="protein sequence ID" value="KAK9683400.1"/>
    <property type="molecule type" value="Genomic_DNA"/>
</dbReference>
<name>A0AAW1I1Q5_SAPOF</name>
<dbReference type="AlphaFoldDB" id="A0AAW1I1Q5"/>